<protein>
    <submittedName>
        <fullName evidence="1">Uncharacterized protein</fullName>
    </submittedName>
</protein>
<reference evidence="1" key="1">
    <citation type="journal article" date="2021" name="Proc. Natl. Acad. Sci. U.S.A.">
        <title>A Catalog of Tens of Thousands of Viruses from Human Metagenomes Reveals Hidden Associations with Chronic Diseases.</title>
        <authorList>
            <person name="Tisza M.J."/>
            <person name="Buck C.B."/>
        </authorList>
    </citation>
    <scope>NUCLEOTIDE SEQUENCE</scope>
    <source>
        <strain evidence="1">CtoGb15</strain>
    </source>
</reference>
<evidence type="ECO:0000313" key="1">
    <source>
        <dbReference type="EMBL" id="DAI06122.1"/>
    </source>
</evidence>
<accession>A0A8S5VXQ7</accession>
<dbReference type="EMBL" id="BK024707">
    <property type="protein sequence ID" value="DAI06122.1"/>
    <property type="molecule type" value="Genomic_DNA"/>
</dbReference>
<name>A0A8S5VXQ7_9CAUD</name>
<sequence length="54" mass="6146">MKCLFIIVVVMIAAFQSHGESKETMEVGFWIQEWFALMTLLASPTGCRSPTPRR</sequence>
<organism evidence="1">
    <name type="scientific">Ackermannviridae sp</name>
    <dbReference type="NCBI Taxonomy" id="2831612"/>
    <lineage>
        <taxon>Viruses</taxon>
        <taxon>Duplodnaviria</taxon>
        <taxon>Heunggongvirae</taxon>
        <taxon>Uroviricota</taxon>
        <taxon>Caudoviricetes</taxon>
        <taxon>Pantevenvirales</taxon>
        <taxon>Ackermannviridae</taxon>
    </lineage>
</organism>
<proteinExistence type="predicted"/>